<comment type="subcellular location">
    <subcellularLocation>
        <location evidence="2">Cytoplasm</location>
    </subcellularLocation>
    <subcellularLocation>
        <location evidence="1">Nucleus</location>
    </subcellularLocation>
</comment>
<keyword evidence="4" id="KW-0963">Cytoplasm</keyword>
<feature type="region of interest" description="Disordered" evidence="10">
    <location>
        <begin position="1"/>
        <end position="84"/>
    </location>
</feature>
<evidence type="ECO:0000256" key="2">
    <source>
        <dbReference type="ARBA" id="ARBA00004496"/>
    </source>
</evidence>
<feature type="compositionally biased region" description="Polar residues" evidence="10">
    <location>
        <begin position="18"/>
        <end position="29"/>
    </location>
</feature>
<evidence type="ECO:0000313" key="11">
    <source>
        <dbReference type="Ensembl" id="ENSCWAP00000000241.1"/>
    </source>
</evidence>
<name>A0A8C3YAG3_9CETA</name>
<dbReference type="Gene3D" id="3.30.310.50">
    <property type="entry name" value="Alpha-D-phosphohexomutase, C-terminal domain"/>
    <property type="match status" value="1"/>
</dbReference>
<dbReference type="PANTHER" id="PTHR31283:SF16">
    <property type="entry name" value="CTAG2 LIKE 2"/>
    <property type="match status" value="1"/>
</dbReference>
<reference evidence="11" key="2">
    <citation type="submission" date="2025-09" db="UniProtKB">
        <authorList>
            <consortium name="Ensembl"/>
        </authorList>
    </citation>
    <scope>IDENTIFICATION</scope>
</reference>
<dbReference type="GO" id="GO:0008033">
    <property type="term" value="P:tRNA processing"/>
    <property type="evidence" value="ECO:0007669"/>
    <property type="project" value="UniProtKB-KW"/>
</dbReference>
<organism evidence="11 12">
    <name type="scientific">Catagonus wagneri</name>
    <name type="common">Chacoan peccary</name>
    <dbReference type="NCBI Taxonomy" id="51154"/>
    <lineage>
        <taxon>Eukaryota</taxon>
        <taxon>Metazoa</taxon>
        <taxon>Chordata</taxon>
        <taxon>Craniata</taxon>
        <taxon>Vertebrata</taxon>
        <taxon>Euteleostomi</taxon>
        <taxon>Mammalia</taxon>
        <taxon>Eutheria</taxon>
        <taxon>Laurasiatheria</taxon>
        <taxon>Artiodactyla</taxon>
        <taxon>Suina</taxon>
        <taxon>Tayassuidae</taxon>
        <taxon>Catagonus</taxon>
    </lineage>
</organism>
<dbReference type="Ensembl" id="ENSCWAT00000000278.1">
    <property type="protein sequence ID" value="ENSCWAP00000000241.1"/>
    <property type="gene ID" value="ENSCWAG00000000236.1"/>
</dbReference>
<keyword evidence="12" id="KW-1185">Reference proteome</keyword>
<dbReference type="GeneTree" id="ENSGT00410000025802"/>
<evidence type="ECO:0000256" key="9">
    <source>
        <dbReference type="ARBA" id="ARBA00076355"/>
    </source>
</evidence>
<sequence>MQARDDGGGGEGGRGGPHSSQIPDCQSSSGGPNGEGGPGREGAVIEAAVAPPRVDQEPLAQGPGGDAVPVAVGPGSSPSTLTVPFRSPLEADMARRSLIPNAQRQQHVIQKEFTVTGSALAIRWTAEDLALCRTAINSFLDQLSLVIRNIWRFVPPPPKSLGEGKGAEA</sequence>
<comment type="similarity">
    <text evidence="3">Belongs to the CTAG/PCC1 family.</text>
</comment>
<evidence type="ECO:0000256" key="4">
    <source>
        <dbReference type="ARBA" id="ARBA00022490"/>
    </source>
</evidence>
<dbReference type="PANTHER" id="PTHR31283">
    <property type="entry name" value="EKC/KEOPS COMPLEX SUBUNIT PCC1 FAMILY MEMBER"/>
    <property type="match status" value="1"/>
</dbReference>
<dbReference type="GO" id="GO:0070525">
    <property type="term" value="P:tRNA threonylcarbamoyladenosine metabolic process"/>
    <property type="evidence" value="ECO:0007669"/>
    <property type="project" value="TreeGrafter"/>
</dbReference>
<dbReference type="FunFam" id="3.30.310.50:FF:000005">
    <property type="entry name" value="L antigen family member 3"/>
    <property type="match status" value="1"/>
</dbReference>
<evidence type="ECO:0000313" key="12">
    <source>
        <dbReference type="Proteomes" id="UP000694540"/>
    </source>
</evidence>
<evidence type="ECO:0000256" key="5">
    <source>
        <dbReference type="ARBA" id="ARBA00022694"/>
    </source>
</evidence>
<dbReference type="Proteomes" id="UP000694540">
    <property type="component" value="Unplaced"/>
</dbReference>
<dbReference type="AlphaFoldDB" id="A0A8C3YAG3"/>
<evidence type="ECO:0000256" key="1">
    <source>
        <dbReference type="ARBA" id="ARBA00004123"/>
    </source>
</evidence>
<evidence type="ECO:0000256" key="7">
    <source>
        <dbReference type="ARBA" id="ARBA00053047"/>
    </source>
</evidence>
<comment type="function">
    <text evidence="7">Component of the EKC/KEOPS complex that is required for the formation of a threonylcarbamoyl group on adenosine at position 37 (t(6)A37) in tRNAs that read codons beginning with adenine. The complex is probably involved in the transfer of the threonylcarbamoyl moiety of threonylcarbamoyl-AMP (TC-AMP) to the N6 group of A37. LAGE3 functions as a dimerization module for the complex.</text>
</comment>
<dbReference type="GO" id="GO:0000408">
    <property type="term" value="C:EKC/KEOPS complex"/>
    <property type="evidence" value="ECO:0007669"/>
    <property type="project" value="TreeGrafter"/>
</dbReference>
<proteinExistence type="inferred from homology"/>
<protein>
    <recommendedName>
        <fullName evidence="9">L antigen family member 3</fullName>
    </recommendedName>
</protein>
<dbReference type="GO" id="GO:0005634">
    <property type="term" value="C:nucleus"/>
    <property type="evidence" value="ECO:0007669"/>
    <property type="project" value="UniProtKB-SubCell"/>
</dbReference>
<dbReference type="InterPro" id="IPR015419">
    <property type="entry name" value="CTAG/Pcc1"/>
</dbReference>
<reference evidence="11" key="1">
    <citation type="submission" date="2025-08" db="UniProtKB">
        <authorList>
            <consortium name="Ensembl"/>
        </authorList>
    </citation>
    <scope>IDENTIFICATION</scope>
</reference>
<keyword evidence="5" id="KW-0819">tRNA processing</keyword>
<evidence type="ECO:0000256" key="10">
    <source>
        <dbReference type="SAM" id="MobiDB-lite"/>
    </source>
</evidence>
<feature type="compositionally biased region" description="Gly residues" evidence="10">
    <location>
        <begin position="31"/>
        <end position="40"/>
    </location>
</feature>
<evidence type="ECO:0000256" key="3">
    <source>
        <dbReference type="ARBA" id="ARBA00007073"/>
    </source>
</evidence>
<accession>A0A8C3YAG3</accession>
<feature type="compositionally biased region" description="Low complexity" evidence="10">
    <location>
        <begin position="66"/>
        <end position="75"/>
    </location>
</feature>
<dbReference type="GO" id="GO:0005737">
    <property type="term" value="C:cytoplasm"/>
    <property type="evidence" value="ECO:0007669"/>
    <property type="project" value="UniProtKB-SubCell"/>
</dbReference>
<comment type="subunit">
    <text evidence="8">Component of the EKC/KEOPS complex composed of at least GON7, TP53RK, TPRKB, OSGEP and LAGE3; the whole complex dimerizes.</text>
</comment>
<evidence type="ECO:0000256" key="6">
    <source>
        <dbReference type="ARBA" id="ARBA00023242"/>
    </source>
</evidence>
<evidence type="ECO:0000256" key="8">
    <source>
        <dbReference type="ARBA" id="ARBA00062157"/>
    </source>
</evidence>
<keyword evidence="6" id="KW-0539">Nucleus</keyword>
<dbReference type="Pfam" id="PF09341">
    <property type="entry name" value="Pcc1"/>
    <property type="match status" value="1"/>
</dbReference>